<dbReference type="EMBL" id="JAWSTH010000108">
    <property type="protein sequence ID" value="MDW5597896.1"/>
    <property type="molecule type" value="Genomic_DNA"/>
</dbReference>
<reference evidence="2" key="1">
    <citation type="submission" date="2023-07" db="EMBL/GenBank/DDBJ databases">
        <title>Conexibacter stalactiti sp. nov., isolated from stalactites in a lava cave and emended description of the genus Conexibacter.</title>
        <authorList>
            <person name="Lee S.D."/>
        </authorList>
    </citation>
    <scope>NUCLEOTIDE SEQUENCE [LARGE SCALE GENOMIC DNA]</scope>
    <source>
        <strain evidence="2">KCTC 39840</strain>
    </source>
</reference>
<evidence type="ECO:0008006" key="3">
    <source>
        <dbReference type="Google" id="ProtNLM"/>
    </source>
</evidence>
<gene>
    <name evidence="1" type="ORF">R7226_26315</name>
</gene>
<reference evidence="1 2" key="2">
    <citation type="submission" date="2023-10" db="EMBL/GenBank/DDBJ databases">
        <authorList>
            <person name="Han X.F."/>
        </authorList>
    </citation>
    <scope>NUCLEOTIDE SEQUENCE [LARGE SCALE GENOMIC DNA]</scope>
    <source>
        <strain evidence="1 2">KCTC 39840</strain>
    </source>
</reference>
<name>A0ABU4HX81_9ACTN</name>
<keyword evidence="2" id="KW-1185">Reference proteome</keyword>
<protein>
    <recommendedName>
        <fullName evidence="3">PPIase cyclophilin-type domain-containing protein</fullName>
    </recommendedName>
</protein>
<organism evidence="1 2">
    <name type="scientific">Conexibacter stalactiti</name>
    <dbReference type="NCBI Taxonomy" id="1940611"/>
    <lineage>
        <taxon>Bacteria</taxon>
        <taxon>Bacillati</taxon>
        <taxon>Actinomycetota</taxon>
        <taxon>Thermoleophilia</taxon>
        <taxon>Solirubrobacterales</taxon>
        <taxon>Conexibacteraceae</taxon>
        <taxon>Conexibacter</taxon>
    </lineage>
</organism>
<evidence type="ECO:0000313" key="1">
    <source>
        <dbReference type="EMBL" id="MDW5597896.1"/>
    </source>
</evidence>
<evidence type="ECO:0000313" key="2">
    <source>
        <dbReference type="Proteomes" id="UP001284601"/>
    </source>
</evidence>
<proteinExistence type="predicted"/>
<dbReference type="Proteomes" id="UP001284601">
    <property type="component" value="Unassembled WGS sequence"/>
</dbReference>
<accession>A0ABU4HX81</accession>
<dbReference type="RefSeq" id="WP_318600366.1">
    <property type="nucleotide sequence ID" value="NZ_JAWSTH010000108.1"/>
</dbReference>
<sequence length="124" mass="13489">MPATVTLFNGPGGRSVTVHVYAENPALVSEAFSATLTRTRGRYGHVVTAPFPPTLQEINDGWFVELRAVRMVVGATARDPRTGRRRGYIEARRCPRGGTVDVSAGFEFLRESAPVTAVRTVACR</sequence>
<comment type="caution">
    <text evidence="1">The sequence shown here is derived from an EMBL/GenBank/DDBJ whole genome shotgun (WGS) entry which is preliminary data.</text>
</comment>